<feature type="transmembrane region" description="Helical" evidence="1">
    <location>
        <begin position="83"/>
        <end position="104"/>
    </location>
</feature>
<dbReference type="PROSITE" id="PS51257">
    <property type="entry name" value="PROKAR_LIPOPROTEIN"/>
    <property type="match status" value="1"/>
</dbReference>
<evidence type="ECO:0000313" key="2">
    <source>
        <dbReference type="EMBL" id="WVY93230.1"/>
    </source>
</evidence>
<organism evidence="2 3">
    <name type="scientific">Vigna mungo</name>
    <name type="common">Black gram</name>
    <name type="synonym">Phaseolus mungo</name>
    <dbReference type="NCBI Taxonomy" id="3915"/>
    <lineage>
        <taxon>Eukaryota</taxon>
        <taxon>Viridiplantae</taxon>
        <taxon>Streptophyta</taxon>
        <taxon>Embryophyta</taxon>
        <taxon>Tracheophyta</taxon>
        <taxon>Spermatophyta</taxon>
        <taxon>Magnoliopsida</taxon>
        <taxon>eudicotyledons</taxon>
        <taxon>Gunneridae</taxon>
        <taxon>Pentapetalae</taxon>
        <taxon>rosids</taxon>
        <taxon>fabids</taxon>
        <taxon>Fabales</taxon>
        <taxon>Fabaceae</taxon>
        <taxon>Papilionoideae</taxon>
        <taxon>50 kb inversion clade</taxon>
        <taxon>NPAAA clade</taxon>
        <taxon>indigoferoid/millettioid clade</taxon>
        <taxon>Phaseoleae</taxon>
        <taxon>Vigna</taxon>
    </lineage>
</organism>
<keyword evidence="3" id="KW-1185">Reference proteome</keyword>
<dbReference type="AlphaFoldDB" id="A0AAQ3MLS4"/>
<gene>
    <name evidence="2" type="ORF">V8G54_032318</name>
</gene>
<reference evidence="2 3" key="1">
    <citation type="journal article" date="2023" name="Life. Sci Alliance">
        <title>Evolutionary insights into 3D genome organization and epigenetic landscape of Vigna mungo.</title>
        <authorList>
            <person name="Junaid A."/>
            <person name="Singh B."/>
            <person name="Bhatia S."/>
        </authorList>
    </citation>
    <scope>NUCLEOTIDE SEQUENCE [LARGE SCALE GENOMIC DNA]</scope>
    <source>
        <strain evidence="2">Urdbean</strain>
    </source>
</reference>
<protein>
    <submittedName>
        <fullName evidence="2">Uncharacterized protein</fullName>
    </submittedName>
</protein>
<evidence type="ECO:0000313" key="3">
    <source>
        <dbReference type="Proteomes" id="UP001374535"/>
    </source>
</evidence>
<keyword evidence="1" id="KW-0472">Membrane</keyword>
<name>A0AAQ3MLS4_VIGMU</name>
<evidence type="ECO:0000256" key="1">
    <source>
        <dbReference type="SAM" id="Phobius"/>
    </source>
</evidence>
<dbReference type="Proteomes" id="UP001374535">
    <property type="component" value="Chromosome 10"/>
</dbReference>
<sequence length="108" mass="12137">MRRLISLFLFSFFSFFSCSLPLSILCLIKLSWQNIFFLFSASDTPLNLEITFLASDSDGQTSGLLGRSGLYTTAHASIPQRTVISLIFFIKPFFLFLKVAFLFAGSVM</sequence>
<keyword evidence="1" id="KW-1133">Transmembrane helix</keyword>
<dbReference type="EMBL" id="CP144691">
    <property type="protein sequence ID" value="WVY93230.1"/>
    <property type="molecule type" value="Genomic_DNA"/>
</dbReference>
<proteinExistence type="predicted"/>
<accession>A0AAQ3MLS4</accession>
<keyword evidence="1" id="KW-0812">Transmembrane</keyword>